<sequence length="52" mass="6026">MDSVYFFKKNYGMTKCSKLKKHVVNFVIPAQAGIHTGKKRILQTKQKNKIKT</sequence>
<dbReference type="AlphaFoldDB" id="A0A0F0CW07"/>
<gene>
    <name evidence="1" type="ORF">OMAG_000494</name>
</gene>
<dbReference type="PATRIC" id="fig|1609969.3.peg.541"/>
<evidence type="ECO:0000313" key="1">
    <source>
        <dbReference type="EMBL" id="KJJ85640.1"/>
    </source>
</evidence>
<proteinExistence type="predicted"/>
<reference evidence="1 2" key="1">
    <citation type="submission" date="2015-02" db="EMBL/GenBank/DDBJ databases">
        <title>Single-cell genomics of uncultivated deep-branching MTB reveals a conserved set of magnetosome genes.</title>
        <authorList>
            <person name="Kolinko S."/>
            <person name="Richter M."/>
            <person name="Glockner F.O."/>
            <person name="Brachmann A."/>
            <person name="Schuler D."/>
        </authorList>
    </citation>
    <scope>NUCLEOTIDE SEQUENCE [LARGE SCALE GENOMIC DNA]</scope>
    <source>
        <strain evidence="1">SKK-01</strain>
    </source>
</reference>
<keyword evidence="2" id="KW-1185">Reference proteome</keyword>
<protein>
    <submittedName>
        <fullName evidence="1">Uncharacterized protein</fullName>
    </submittedName>
</protein>
<evidence type="ECO:0000313" key="2">
    <source>
        <dbReference type="Proteomes" id="UP000033428"/>
    </source>
</evidence>
<name>A0A0F0CW07_9BACT</name>
<comment type="caution">
    <text evidence="1">The sequence shown here is derived from an EMBL/GenBank/DDBJ whole genome shotgun (WGS) entry which is preliminary data.</text>
</comment>
<organism evidence="1 2">
    <name type="scientific">Candidatus Omnitrophus magneticus</name>
    <dbReference type="NCBI Taxonomy" id="1609969"/>
    <lineage>
        <taxon>Bacteria</taxon>
        <taxon>Pseudomonadati</taxon>
        <taxon>Candidatus Omnitrophota</taxon>
        <taxon>Candidatus Omnitrophus</taxon>
    </lineage>
</organism>
<dbReference type="Proteomes" id="UP000033428">
    <property type="component" value="Unassembled WGS sequence"/>
</dbReference>
<accession>A0A0F0CW07</accession>
<dbReference type="EMBL" id="JYNY01000106">
    <property type="protein sequence ID" value="KJJ85640.1"/>
    <property type="molecule type" value="Genomic_DNA"/>
</dbReference>